<protein>
    <submittedName>
        <fullName evidence="1">NAD(P)-dependent oxidoreductase</fullName>
    </submittedName>
</protein>
<dbReference type="Proteomes" id="UP000886005">
    <property type="component" value="Unassembled WGS sequence"/>
</dbReference>
<sequence>MRYNEIRTGQDLWQFMTRPSETLTAFLAREKGDISVLGGSGKMGKELTALIKNADKINGVKRNIFVASTFSNPEDKTLLEELGAICLQGDISSESFLKGLPVTPHMVYMVGFKFGSSGDYRKAFHINSIVPYLVGSKYGKSNNVVFSSGNPYPHTSATGEGCVESEALQPTGIYGWTIIARESSFKTTAMLYPDQKNSFYRLMYAQHLNYGVLVDLARMVKNGEPVSLAMPAVNLISQRDANEIAIRCLGECLPGEGLTLNVAGPVWQVRDIVERIAHHMGKKALFAGEEHEEALLANDALCRSLFGEYRDRGEEMIEAAAHWIKNDGPVWHKPTYFGKVNHQY</sequence>
<evidence type="ECO:0000313" key="1">
    <source>
        <dbReference type="EMBL" id="HED11086.1"/>
    </source>
</evidence>
<organism evidence="1">
    <name type="scientific">Caldithrix abyssi</name>
    <dbReference type="NCBI Taxonomy" id="187145"/>
    <lineage>
        <taxon>Bacteria</taxon>
        <taxon>Pseudomonadati</taxon>
        <taxon>Calditrichota</taxon>
        <taxon>Calditrichia</taxon>
        <taxon>Calditrichales</taxon>
        <taxon>Calditrichaceae</taxon>
        <taxon>Caldithrix</taxon>
    </lineage>
</organism>
<reference evidence="1" key="1">
    <citation type="journal article" date="2020" name="mSystems">
        <title>Genome- and Community-Level Interaction Insights into Carbon Utilization and Element Cycling Functions of Hydrothermarchaeota in Hydrothermal Sediment.</title>
        <authorList>
            <person name="Zhou Z."/>
            <person name="Liu Y."/>
            <person name="Xu W."/>
            <person name="Pan J."/>
            <person name="Luo Z.H."/>
            <person name="Li M."/>
        </authorList>
    </citation>
    <scope>NUCLEOTIDE SEQUENCE [LARGE SCALE GENOMIC DNA]</scope>
    <source>
        <strain evidence="1">HyVt-456</strain>
    </source>
</reference>
<accession>A0A7V1PVK3</accession>
<dbReference type="AlphaFoldDB" id="A0A7V1PVK3"/>
<comment type="caution">
    <text evidence="1">The sequence shown here is derived from an EMBL/GenBank/DDBJ whole genome shotgun (WGS) entry which is preliminary data.</text>
</comment>
<proteinExistence type="predicted"/>
<dbReference type="InterPro" id="IPR036291">
    <property type="entry name" value="NAD(P)-bd_dom_sf"/>
</dbReference>
<dbReference type="SUPFAM" id="SSF51735">
    <property type="entry name" value="NAD(P)-binding Rossmann-fold domains"/>
    <property type="match status" value="1"/>
</dbReference>
<dbReference type="EMBL" id="DRLD01000283">
    <property type="protein sequence ID" value="HED11086.1"/>
    <property type="molecule type" value="Genomic_DNA"/>
</dbReference>
<name>A0A7V1PVK3_CALAY</name>
<dbReference type="Gene3D" id="3.40.50.720">
    <property type="entry name" value="NAD(P)-binding Rossmann-like Domain"/>
    <property type="match status" value="1"/>
</dbReference>
<gene>
    <name evidence="1" type="ORF">ENJ10_10390</name>
</gene>